<protein>
    <submittedName>
        <fullName evidence="3">Uncharacterized protein</fullName>
    </submittedName>
</protein>
<keyword evidence="2" id="KW-0472">Membrane</keyword>
<evidence type="ECO:0000256" key="1">
    <source>
        <dbReference type="SAM" id="MobiDB-lite"/>
    </source>
</evidence>
<keyword evidence="2" id="KW-0812">Transmembrane</keyword>
<evidence type="ECO:0000313" key="4">
    <source>
        <dbReference type="Proteomes" id="UP000299102"/>
    </source>
</evidence>
<evidence type="ECO:0000313" key="3">
    <source>
        <dbReference type="EMBL" id="GBP82244.1"/>
    </source>
</evidence>
<feature type="compositionally biased region" description="Basic and acidic residues" evidence="1">
    <location>
        <begin position="1"/>
        <end position="16"/>
    </location>
</feature>
<evidence type="ECO:0000256" key="2">
    <source>
        <dbReference type="SAM" id="Phobius"/>
    </source>
</evidence>
<keyword evidence="4" id="KW-1185">Reference proteome</keyword>
<organism evidence="3 4">
    <name type="scientific">Eumeta variegata</name>
    <name type="common">Bagworm moth</name>
    <name type="synonym">Eumeta japonica</name>
    <dbReference type="NCBI Taxonomy" id="151549"/>
    <lineage>
        <taxon>Eukaryota</taxon>
        <taxon>Metazoa</taxon>
        <taxon>Ecdysozoa</taxon>
        <taxon>Arthropoda</taxon>
        <taxon>Hexapoda</taxon>
        <taxon>Insecta</taxon>
        <taxon>Pterygota</taxon>
        <taxon>Neoptera</taxon>
        <taxon>Endopterygota</taxon>
        <taxon>Lepidoptera</taxon>
        <taxon>Glossata</taxon>
        <taxon>Ditrysia</taxon>
        <taxon>Tineoidea</taxon>
        <taxon>Psychidae</taxon>
        <taxon>Oiketicinae</taxon>
        <taxon>Eumeta</taxon>
    </lineage>
</organism>
<dbReference type="OrthoDB" id="411823at2759"/>
<feature type="region of interest" description="Disordered" evidence="1">
    <location>
        <begin position="1"/>
        <end position="27"/>
    </location>
</feature>
<feature type="compositionally biased region" description="Low complexity" evidence="1">
    <location>
        <begin position="17"/>
        <end position="27"/>
    </location>
</feature>
<dbReference type="AlphaFoldDB" id="A0A4C1Z592"/>
<proteinExistence type="predicted"/>
<sequence>MEIHKRSHLGKPDGRQRLAPPTARRAPAGSRAQRVFAAGVLGCAHVGLAGAIVDLALMSIGASYKDNLASSHKAVLFAFALQLRMWEQISLVGEIRLLGLTIDRKLTFIPHVAKACRRTTNIYKGISRSAKAT</sequence>
<gene>
    <name evidence="3" type="ORF">EVAR_54989_1</name>
</gene>
<name>A0A4C1Z592_EUMVA</name>
<dbReference type="EMBL" id="BGZK01001555">
    <property type="protein sequence ID" value="GBP82244.1"/>
    <property type="molecule type" value="Genomic_DNA"/>
</dbReference>
<accession>A0A4C1Z592</accession>
<feature type="transmembrane region" description="Helical" evidence="2">
    <location>
        <begin position="35"/>
        <end position="57"/>
    </location>
</feature>
<reference evidence="3 4" key="1">
    <citation type="journal article" date="2019" name="Commun. Biol.">
        <title>The bagworm genome reveals a unique fibroin gene that provides high tensile strength.</title>
        <authorList>
            <person name="Kono N."/>
            <person name="Nakamura H."/>
            <person name="Ohtoshi R."/>
            <person name="Tomita M."/>
            <person name="Numata K."/>
            <person name="Arakawa K."/>
        </authorList>
    </citation>
    <scope>NUCLEOTIDE SEQUENCE [LARGE SCALE GENOMIC DNA]</scope>
</reference>
<dbReference type="Proteomes" id="UP000299102">
    <property type="component" value="Unassembled WGS sequence"/>
</dbReference>
<keyword evidence="2" id="KW-1133">Transmembrane helix</keyword>
<comment type="caution">
    <text evidence="3">The sequence shown here is derived from an EMBL/GenBank/DDBJ whole genome shotgun (WGS) entry which is preliminary data.</text>
</comment>